<reference evidence="1 2" key="1">
    <citation type="journal article" date="1997" name="J. Bacteriol.">
        <title>Three Bacillus cereus bacteriophage endolysins are unrelated but reveal high homology to cell wall hydrolases from different bacilli.</title>
        <authorList>
            <person name="Loessner M.J."/>
            <person name="Maier S.K."/>
            <person name="Daubek-Puza H."/>
            <person name="Wendlinger G."/>
            <person name="Scherer S."/>
        </authorList>
    </citation>
    <scope>NUCLEOTIDE SEQUENCE</scope>
</reference>
<reference evidence="1 2" key="2">
    <citation type="journal article" date="2010" name="Viruses">
        <title>Complete Nucleotide Sequence and Molecular Characterization of Bacillus Phage TP21 and its Relatedness to Other Phages with the Same Name.</title>
        <authorList>
            <person name="Klumpp J."/>
            <person name="Calendar R."/>
            <person name="Loessner M.J."/>
        </authorList>
    </citation>
    <scope>NUCLEOTIDE SEQUENCE [LARGE SCALE GENOMIC DNA]</scope>
</reference>
<dbReference type="RefSeq" id="YP_002333615.2">
    <property type="nucleotide sequence ID" value="NC_011645.1"/>
</dbReference>
<protein>
    <submittedName>
        <fullName evidence="1">Gp54</fullName>
    </submittedName>
</protein>
<proteinExistence type="predicted"/>
<dbReference type="Proteomes" id="UP000001524">
    <property type="component" value="Segment"/>
</dbReference>
<name>B8R863_9CAUD</name>
<dbReference type="EMBL" id="EU887664">
    <property type="protein sequence ID" value="ACJ70580.2"/>
    <property type="molecule type" value="Genomic_DNA"/>
</dbReference>
<evidence type="ECO:0000313" key="1">
    <source>
        <dbReference type="EMBL" id="ACJ70580.2"/>
    </source>
</evidence>
<sequence>MKSKRLHDLIRCIRFLGLGMAHLLFPCASYEVWKPLNSCFQIPGHYYKH</sequence>
<organism evidence="1 2">
    <name type="scientific">Bacillus phage TP21-L</name>
    <dbReference type="NCBI Taxonomy" id="565140"/>
    <lineage>
        <taxon>Viruses</taxon>
        <taxon>Duplodnaviria</taxon>
        <taxon>Heunggongvirae</taxon>
        <taxon>Uroviricota</taxon>
        <taxon>Caudoviricetes</taxon>
        <taxon>Lwoffvirus</taxon>
        <taxon>Lwoffvirus TP21</taxon>
    </lineage>
</organism>
<dbReference type="GeneID" id="7070021"/>
<evidence type="ECO:0000313" key="2">
    <source>
        <dbReference type="Proteomes" id="UP000001524"/>
    </source>
</evidence>
<dbReference type="KEGG" id="vg:7070021"/>
<accession>B8R863</accession>
<keyword evidence="2" id="KW-1185">Reference proteome</keyword>